<sequence length="165" mass="17521">MSQAEPHKTDSTPALSGVAPQLAELAARLGVKSVLVMRSDPDSMVVAATAGEATKHYTVGAAGKKAGTDDSRTPLYCERVVDTDEALFVQDSRVDATFAGNEDETEFGLHNYLGVAVHDADGRVVGTVCVLDDTAREYTTDERAELDRVRAEVEKVVATHSDALG</sequence>
<dbReference type="RefSeq" id="WP_036469966.1">
    <property type="nucleotide sequence ID" value="NZ_CP074376.1"/>
</dbReference>
<dbReference type="PANTHER" id="PTHR43102:SF2">
    <property type="entry name" value="GAF DOMAIN-CONTAINING PROTEIN"/>
    <property type="match status" value="1"/>
</dbReference>
<dbReference type="InterPro" id="IPR029016">
    <property type="entry name" value="GAF-like_dom_sf"/>
</dbReference>
<dbReference type="PANTHER" id="PTHR43102">
    <property type="entry name" value="SLR1143 PROTEIN"/>
    <property type="match status" value="1"/>
</dbReference>
<dbReference type="SUPFAM" id="SSF55781">
    <property type="entry name" value="GAF domain-like"/>
    <property type="match status" value="1"/>
</dbReference>
<evidence type="ECO:0000259" key="1">
    <source>
        <dbReference type="Pfam" id="PF01590"/>
    </source>
</evidence>
<reference evidence="2" key="1">
    <citation type="submission" date="2014-05" db="EMBL/GenBank/DDBJ databases">
        <authorList>
            <person name="Urmite Genomes"/>
        </authorList>
    </citation>
    <scope>NUCLEOTIDE SEQUENCE</scope>
    <source>
        <strain evidence="2">DSM 44074</strain>
    </source>
</reference>
<protein>
    <submittedName>
        <fullName evidence="2">GAF domain-containing protein</fullName>
    </submittedName>
</protein>
<gene>
    <name evidence="2" type="ORF">BN1047_00889</name>
</gene>
<dbReference type="EMBL" id="LK021337">
    <property type="protein sequence ID" value="CDQ43028.1"/>
    <property type="molecule type" value="Genomic_DNA"/>
</dbReference>
<proteinExistence type="predicted"/>
<organism evidence="2 3">
    <name type="scientific">Mycolicibacterium neoaurum</name>
    <name type="common">Mycobacterium neoaurum</name>
    <dbReference type="NCBI Taxonomy" id="1795"/>
    <lineage>
        <taxon>Bacteria</taxon>
        <taxon>Bacillati</taxon>
        <taxon>Actinomycetota</taxon>
        <taxon>Actinomycetes</taxon>
        <taxon>Mycobacteriales</taxon>
        <taxon>Mycobacteriaceae</taxon>
        <taxon>Mycolicibacterium</taxon>
    </lineage>
</organism>
<dbReference type="Proteomes" id="UP000028864">
    <property type="component" value="Unassembled WGS sequence"/>
</dbReference>
<dbReference type="Gene3D" id="3.30.450.40">
    <property type="match status" value="1"/>
</dbReference>
<accession>A0AAV2WH23</accession>
<evidence type="ECO:0000313" key="3">
    <source>
        <dbReference type="Proteomes" id="UP000028864"/>
    </source>
</evidence>
<reference evidence="2" key="2">
    <citation type="submission" date="2015-09" db="EMBL/GenBank/DDBJ databases">
        <title>Draft genome sequence of Mycobacterium neoaurum DSM 44074.</title>
        <authorList>
            <person name="Croce O."/>
            <person name="Robert C."/>
            <person name="Raoult D."/>
            <person name="Drancourt M."/>
        </authorList>
    </citation>
    <scope>NUCLEOTIDE SEQUENCE</scope>
    <source>
        <strain evidence="2">DSM 44074</strain>
    </source>
</reference>
<dbReference type="AlphaFoldDB" id="A0AAV2WH23"/>
<dbReference type="Pfam" id="PF01590">
    <property type="entry name" value="GAF"/>
    <property type="match status" value="1"/>
</dbReference>
<dbReference type="InterPro" id="IPR003018">
    <property type="entry name" value="GAF"/>
</dbReference>
<name>A0AAV2WH23_MYCNE</name>
<feature type="domain" description="GAF" evidence="1">
    <location>
        <begin position="22"/>
        <end position="144"/>
    </location>
</feature>
<evidence type="ECO:0000313" key="2">
    <source>
        <dbReference type="EMBL" id="CDQ43028.1"/>
    </source>
</evidence>